<evidence type="ECO:0000256" key="2">
    <source>
        <dbReference type="ARBA" id="ARBA00022803"/>
    </source>
</evidence>
<dbReference type="SUPFAM" id="SSF48452">
    <property type="entry name" value="TPR-like"/>
    <property type="match status" value="2"/>
</dbReference>
<dbReference type="InterPro" id="IPR050498">
    <property type="entry name" value="Ycf3"/>
</dbReference>
<name>A0AA90H0B4_9ACTN</name>
<dbReference type="EMBL" id="JABXJJ020000002">
    <property type="protein sequence ID" value="MDI5968125.1"/>
    <property type="molecule type" value="Genomic_DNA"/>
</dbReference>
<comment type="caution">
    <text evidence="4">The sequence shown here is derived from an EMBL/GenBank/DDBJ whole genome shotgun (WGS) entry which is preliminary data.</text>
</comment>
<feature type="repeat" description="TPR" evidence="3">
    <location>
        <begin position="654"/>
        <end position="687"/>
    </location>
</feature>
<accession>A0AA90H0B4</accession>
<feature type="repeat" description="TPR" evidence="3">
    <location>
        <begin position="519"/>
        <end position="552"/>
    </location>
</feature>
<dbReference type="Gene3D" id="1.25.40.10">
    <property type="entry name" value="Tetratricopeptide repeat domain"/>
    <property type="match status" value="3"/>
</dbReference>
<sequence length="766" mass="82039">MTTAPAHRWLVTADGTRAAAAPGPDAPALLPTVSAHRRLRGPYTAAGTILRAVVPQALERFPDLVEAHLIELLSAAPELRNSVPAPEGTLTSLAIPKERTRFYSRLRTQRIAHGITDFLRDLMLRQQDGPATLVIERAEEADATDAEFTAILLRRMPAELLAVTVVTAAGVTPQPGLVTALERYATRTDLPPAPPAPAEETANPLDAARRWVDSECLATDPAGRAAYRALDAADRAALHDARAEALENGGQGSRRLGAIPFHREHGADPSGAGVEALYLASDWCIALGFYDITIELARRGIALTPEGEEQDFGSGPVPRWWPLTTKVTMSLSALDRAEEALAVYDATRARTTSSRVHMHAAYATAMLYTRHLPPERRDHRMALGWANIAIAFAAGIDESEDRAFSTVFQQNGRALVEGHLGNAEEALALVTDGIARLDAELGENDHALHRSVLRHNRALVLKGLGRLQEAREDYETVIALDPNYAEYHFEYAGLLRGLGEEEQALAEYDVAARLTPPFVELFYNRGDLRAVRGDVAGALADFDYVLELDPEYVDAYVNRAALLLREGDLDGAARDVEAGLRLRPGDPHLRSQRARVAWERGALREAIEVLDGVLRDAPDMAEAWALRAAVRFDDADPAGALADLTASLDREESAAVRFNRGAVHEELGRFAEAAEDFGLAIGQDPGDPDGWLRHAVCAARLGDHATARADLAHCAALAPDRAAQATAEVEEALAGDAVGGGAVAGGDVVDGAVVDGAVAGGAVAAR</sequence>
<keyword evidence="1" id="KW-0677">Repeat</keyword>
<dbReference type="SMART" id="SM00028">
    <property type="entry name" value="TPR"/>
    <property type="match status" value="5"/>
</dbReference>
<evidence type="ECO:0000256" key="3">
    <source>
        <dbReference type="PROSITE-ProRule" id="PRU00339"/>
    </source>
</evidence>
<protein>
    <submittedName>
        <fullName evidence="4">Tetratricopeptide repeat protein</fullName>
    </submittedName>
</protein>
<dbReference type="InterPro" id="IPR019734">
    <property type="entry name" value="TPR_rpt"/>
</dbReference>
<reference evidence="4" key="1">
    <citation type="submission" date="2023-05" db="EMBL/GenBank/DDBJ databases">
        <title>Streptantibioticus silvisoli sp. nov., acidotolerant actinomycetes 1 from pine litter.</title>
        <authorList>
            <person name="Swiecimska M."/>
            <person name="Golinska P."/>
            <person name="Sangal V."/>
            <person name="Wachnowicz B."/>
            <person name="Goodfellow M."/>
        </authorList>
    </citation>
    <scope>NUCLEOTIDE SEQUENCE</scope>
    <source>
        <strain evidence="4">SL13</strain>
    </source>
</reference>
<evidence type="ECO:0000256" key="1">
    <source>
        <dbReference type="ARBA" id="ARBA00022737"/>
    </source>
</evidence>
<dbReference type="AlphaFoldDB" id="A0AA90H0B4"/>
<dbReference type="PROSITE" id="PS50005">
    <property type="entry name" value="TPR"/>
    <property type="match status" value="3"/>
</dbReference>
<organism evidence="4">
    <name type="scientific">Streptantibioticus silvisoli</name>
    <dbReference type="NCBI Taxonomy" id="2705255"/>
    <lineage>
        <taxon>Bacteria</taxon>
        <taxon>Bacillati</taxon>
        <taxon>Actinomycetota</taxon>
        <taxon>Actinomycetes</taxon>
        <taxon>Kitasatosporales</taxon>
        <taxon>Streptomycetaceae</taxon>
        <taxon>Streptantibioticus</taxon>
    </lineage>
</organism>
<dbReference type="RefSeq" id="WP_282698456.1">
    <property type="nucleotide sequence ID" value="NZ_JABXJJ020000002.1"/>
</dbReference>
<keyword evidence="2 3" id="KW-0802">TPR repeat</keyword>
<dbReference type="InterPro" id="IPR011990">
    <property type="entry name" value="TPR-like_helical_dom_sf"/>
</dbReference>
<gene>
    <name evidence="4" type="ORF">POF50_001970</name>
</gene>
<feature type="repeat" description="TPR" evidence="3">
    <location>
        <begin position="553"/>
        <end position="586"/>
    </location>
</feature>
<proteinExistence type="predicted"/>
<dbReference type="Pfam" id="PF13432">
    <property type="entry name" value="TPR_16"/>
    <property type="match status" value="2"/>
</dbReference>
<dbReference type="PANTHER" id="PTHR44858:SF1">
    <property type="entry name" value="UDP-N-ACETYLGLUCOSAMINE--PEPTIDE N-ACETYLGLUCOSAMINYLTRANSFERASE SPINDLY-RELATED"/>
    <property type="match status" value="1"/>
</dbReference>
<dbReference type="PANTHER" id="PTHR44858">
    <property type="entry name" value="TETRATRICOPEPTIDE REPEAT PROTEIN 6"/>
    <property type="match status" value="1"/>
</dbReference>
<dbReference type="Pfam" id="PF14559">
    <property type="entry name" value="TPR_19"/>
    <property type="match status" value="1"/>
</dbReference>
<evidence type="ECO:0000313" key="4">
    <source>
        <dbReference type="EMBL" id="MDI5968125.1"/>
    </source>
</evidence>